<dbReference type="RefSeq" id="XP_070893098.1">
    <property type="nucleotide sequence ID" value="XM_071037729.1"/>
</dbReference>
<gene>
    <name evidence="1" type="ORF">BJX68DRAFT_211211</name>
</gene>
<organism evidence="1 2">
    <name type="scientific">Aspergillus pseudodeflectus</name>
    <dbReference type="NCBI Taxonomy" id="176178"/>
    <lineage>
        <taxon>Eukaryota</taxon>
        <taxon>Fungi</taxon>
        <taxon>Dikarya</taxon>
        <taxon>Ascomycota</taxon>
        <taxon>Pezizomycotina</taxon>
        <taxon>Eurotiomycetes</taxon>
        <taxon>Eurotiomycetidae</taxon>
        <taxon>Eurotiales</taxon>
        <taxon>Aspergillaceae</taxon>
        <taxon>Aspergillus</taxon>
        <taxon>Aspergillus subgen. Nidulantes</taxon>
    </lineage>
</organism>
<comment type="caution">
    <text evidence="1">The sequence shown here is derived from an EMBL/GenBank/DDBJ whole genome shotgun (WGS) entry which is preliminary data.</text>
</comment>
<protein>
    <submittedName>
        <fullName evidence="1">Uncharacterized protein</fullName>
    </submittedName>
</protein>
<evidence type="ECO:0000313" key="2">
    <source>
        <dbReference type="Proteomes" id="UP001610444"/>
    </source>
</evidence>
<dbReference type="EMBL" id="JBFXLR010000083">
    <property type="protein sequence ID" value="KAL2838586.1"/>
    <property type="molecule type" value="Genomic_DNA"/>
</dbReference>
<dbReference type="Proteomes" id="UP001610444">
    <property type="component" value="Unassembled WGS sequence"/>
</dbReference>
<keyword evidence="2" id="KW-1185">Reference proteome</keyword>
<dbReference type="GeneID" id="98152893"/>
<sequence>MARIAAKFKDTHSIFWFSAKTPRAFHDGFASATDAIHQANSSSDHTSHWDCISELQLWLSNVSHGRWLLFVDDLPRDFDLGKLWTLFPKSNLGSVVMGTDLHDLAGFEGTTVRSNPVMPLDSGVGLFISVYGDASDNVAAAASGIVQAVKSHRFGIILAASFLSSHPQLSREEYLQKLTSDAAGHRDIPREVALPLFVHLNALVGTPAGYVLTVLALLHSQHIGDKVLNAFQIIEPIDSSCPEWLSAFTPMMLQQTLSALQNRFLLEVKRDNNGAYYAVPECVVLCVLQNLRDDPPTFRRALKVGLTLLDSSVSPRSVKTFKRLDESIQLVERHYTCLSRHAADAPETRGALGDFQNLGLLVALYHLGQAAKLGCNVSISRSFRRWLVRNRTLSGDDCIDPLLWDEVSPYLARHPAEPAPVISQWCALHIAGPVSSVLWFNVKNLLVFSALSRTWFTIKDDVLDGLRPLATTRRYASAAEIEDQINEAANEAIGEVLTSETEEYVHSGAQSASQSVLSSIVSLVAQIPDDEWVGLLRVSHQDLTRIILEATSLGIYELGPLAGSAWAPVLEKAKRGIITRMNSLVQQSSSIESLGKTSKFTITQLSRDGIHAYVGEVMDATWEAIRSARIWVAIKIRLALCLEMLSQIGNIPVLDPQHGLGLSSVRAILTGTDEILAEGITLLSPQYLQNWEWRAMKRQLLLHHQAIQQVLQLLDGTGNRSDPTESAFDGFW</sequence>
<proteinExistence type="predicted"/>
<reference evidence="1 2" key="1">
    <citation type="submission" date="2024-07" db="EMBL/GenBank/DDBJ databases">
        <title>Section-level genome sequencing and comparative genomics of Aspergillus sections Usti and Cavernicolus.</title>
        <authorList>
            <consortium name="Lawrence Berkeley National Laboratory"/>
            <person name="Nybo J.L."/>
            <person name="Vesth T.C."/>
            <person name="Theobald S."/>
            <person name="Frisvad J.C."/>
            <person name="Larsen T.O."/>
            <person name="Kjaerboelling I."/>
            <person name="Rothschild-Mancinelli K."/>
            <person name="Lyhne E.K."/>
            <person name="Kogle M.E."/>
            <person name="Barry K."/>
            <person name="Clum A."/>
            <person name="Na H."/>
            <person name="Ledsgaard L."/>
            <person name="Lin J."/>
            <person name="Lipzen A."/>
            <person name="Kuo A."/>
            <person name="Riley R."/>
            <person name="Mondo S."/>
            <person name="LaButti K."/>
            <person name="Haridas S."/>
            <person name="Pangalinan J."/>
            <person name="Salamov A.A."/>
            <person name="Simmons B.A."/>
            <person name="Magnuson J.K."/>
            <person name="Chen J."/>
            <person name="Drula E."/>
            <person name="Henrissat B."/>
            <person name="Wiebenga A."/>
            <person name="Lubbers R.J."/>
            <person name="Gomes A.C."/>
            <person name="Macurrencykelacurrency M.R."/>
            <person name="Stajich J."/>
            <person name="Grigoriev I.V."/>
            <person name="Mortensen U.H."/>
            <person name="De vries R.P."/>
            <person name="Baker S.E."/>
            <person name="Andersen M.R."/>
        </authorList>
    </citation>
    <scope>NUCLEOTIDE SEQUENCE [LARGE SCALE GENOMIC DNA]</scope>
    <source>
        <strain evidence="1 2">CBS 756.74</strain>
    </source>
</reference>
<evidence type="ECO:0000313" key="1">
    <source>
        <dbReference type="EMBL" id="KAL2838586.1"/>
    </source>
</evidence>
<accession>A0ABR4JFE2</accession>
<name>A0ABR4JFE2_9EURO</name>